<gene>
    <name evidence="13" type="primary">argS</name>
    <name evidence="13" type="ORF">COT54_02930</name>
</gene>
<dbReference type="InterPro" id="IPR001278">
    <property type="entry name" value="Arg-tRNA-ligase"/>
</dbReference>
<keyword evidence="4 10" id="KW-0547">Nucleotide-binding</keyword>
<keyword evidence="3 10" id="KW-0436">Ligase</keyword>
<evidence type="ECO:0000256" key="8">
    <source>
        <dbReference type="ARBA" id="ARBA00049339"/>
    </source>
</evidence>
<dbReference type="SMART" id="SM00836">
    <property type="entry name" value="DALR_1"/>
    <property type="match status" value="1"/>
</dbReference>
<dbReference type="NCBIfam" id="TIGR00456">
    <property type="entry name" value="argS"/>
    <property type="match status" value="1"/>
</dbReference>
<dbReference type="EC" id="6.1.1.19" evidence="2 9"/>
<evidence type="ECO:0000256" key="9">
    <source>
        <dbReference type="NCBIfam" id="TIGR00456"/>
    </source>
</evidence>
<evidence type="ECO:0000259" key="12">
    <source>
        <dbReference type="SMART" id="SM01016"/>
    </source>
</evidence>
<feature type="domain" description="Arginyl tRNA synthetase N-terminal" evidence="12">
    <location>
        <begin position="2"/>
        <end position="85"/>
    </location>
</feature>
<reference evidence="14" key="1">
    <citation type="submission" date="2017-09" db="EMBL/GenBank/DDBJ databases">
        <title>Depth-based differentiation of microbial function through sediment-hosted aquifers and enrichment of novel symbionts in the deep terrestrial subsurface.</title>
        <authorList>
            <person name="Probst A.J."/>
            <person name="Ladd B."/>
            <person name="Jarett J.K."/>
            <person name="Geller-Mcgrath D.E."/>
            <person name="Sieber C.M.K."/>
            <person name="Emerson J.B."/>
            <person name="Anantharaman K."/>
            <person name="Thomas B.C."/>
            <person name="Malmstrom R."/>
            <person name="Stieglmeier M."/>
            <person name="Klingl A."/>
            <person name="Woyke T."/>
            <person name="Ryan C.M."/>
            <person name="Banfield J.F."/>
        </authorList>
    </citation>
    <scope>NUCLEOTIDE SEQUENCE [LARGE SCALE GENOMIC DNA]</scope>
</reference>
<dbReference type="PRINTS" id="PR01038">
    <property type="entry name" value="TRNASYNTHARG"/>
</dbReference>
<dbReference type="SMART" id="SM01016">
    <property type="entry name" value="Arg_tRNA_synt_N"/>
    <property type="match status" value="1"/>
</dbReference>
<dbReference type="Gene3D" id="3.40.50.620">
    <property type="entry name" value="HUPs"/>
    <property type="match status" value="1"/>
</dbReference>
<evidence type="ECO:0000313" key="14">
    <source>
        <dbReference type="Proteomes" id="UP000229574"/>
    </source>
</evidence>
<dbReference type="Pfam" id="PF05746">
    <property type="entry name" value="DALR_1"/>
    <property type="match status" value="1"/>
</dbReference>
<dbReference type="EMBL" id="PEYY01000115">
    <property type="protein sequence ID" value="PIS17766.1"/>
    <property type="molecule type" value="Genomic_DNA"/>
</dbReference>
<dbReference type="Pfam" id="PF00750">
    <property type="entry name" value="tRNA-synt_1d"/>
    <property type="match status" value="1"/>
</dbReference>
<comment type="catalytic activity">
    <reaction evidence="8">
        <text>tRNA(Arg) + L-arginine + ATP = L-arginyl-tRNA(Arg) + AMP + diphosphate</text>
        <dbReference type="Rhea" id="RHEA:20301"/>
        <dbReference type="Rhea" id="RHEA-COMP:9658"/>
        <dbReference type="Rhea" id="RHEA-COMP:9673"/>
        <dbReference type="ChEBI" id="CHEBI:30616"/>
        <dbReference type="ChEBI" id="CHEBI:32682"/>
        <dbReference type="ChEBI" id="CHEBI:33019"/>
        <dbReference type="ChEBI" id="CHEBI:78442"/>
        <dbReference type="ChEBI" id="CHEBI:78513"/>
        <dbReference type="ChEBI" id="CHEBI:456215"/>
        <dbReference type="EC" id="6.1.1.19"/>
    </reaction>
</comment>
<dbReference type="InterPro" id="IPR005148">
    <property type="entry name" value="Arg-tRNA-synth_N"/>
</dbReference>
<evidence type="ECO:0000256" key="3">
    <source>
        <dbReference type="ARBA" id="ARBA00022598"/>
    </source>
</evidence>
<evidence type="ECO:0000256" key="2">
    <source>
        <dbReference type="ARBA" id="ARBA00012837"/>
    </source>
</evidence>
<organism evidence="13 14">
    <name type="scientific">Candidatus Collierbacteria bacterium CG09_land_8_20_14_0_10_46_12</name>
    <dbReference type="NCBI Taxonomy" id="1974533"/>
    <lineage>
        <taxon>Bacteria</taxon>
        <taxon>Candidatus Collieribacteriota</taxon>
    </lineage>
</organism>
<dbReference type="GO" id="GO:0005737">
    <property type="term" value="C:cytoplasm"/>
    <property type="evidence" value="ECO:0007669"/>
    <property type="project" value="UniProtKB-UniRule"/>
</dbReference>
<dbReference type="InterPro" id="IPR008909">
    <property type="entry name" value="DALR_anticod-bd"/>
</dbReference>
<evidence type="ECO:0000256" key="1">
    <source>
        <dbReference type="ARBA" id="ARBA00005594"/>
    </source>
</evidence>
<keyword evidence="5 10" id="KW-0067">ATP-binding</keyword>
<comment type="caution">
    <text evidence="13">The sequence shown here is derived from an EMBL/GenBank/DDBJ whole genome shotgun (WGS) entry which is preliminary data.</text>
</comment>
<evidence type="ECO:0000259" key="11">
    <source>
        <dbReference type="SMART" id="SM00836"/>
    </source>
</evidence>
<dbReference type="InterPro" id="IPR036695">
    <property type="entry name" value="Arg-tRNA-synth_N_sf"/>
</dbReference>
<keyword evidence="6 10" id="KW-0648">Protein biosynthesis</keyword>
<dbReference type="SUPFAM" id="SSF47323">
    <property type="entry name" value="Anticodon-binding domain of a subclass of class I aminoacyl-tRNA synthetases"/>
    <property type="match status" value="1"/>
</dbReference>
<dbReference type="InterPro" id="IPR035684">
    <property type="entry name" value="ArgRS_core"/>
</dbReference>
<name>A0A2H0WYL1_9BACT</name>
<proteinExistence type="inferred from homology"/>
<feature type="domain" description="DALR anticodon binding" evidence="11">
    <location>
        <begin position="468"/>
        <end position="579"/>
    </location>
</feature>
<comment type="similarity">
    <text evidence="1 10">Belongs to the class-I aminoacyl-tRNA synthetase family.</text>
</comment>
<evidence type="ECO:0000256" key="7">
    <source>
        <dbReference type="ARBA" id="ARBA00023146"/>
    </source>
</evidence>
<protein>
    <recommendedName>
        <fullName evidence="2 9">Arginine--tRNA ligase</fullName>
        <ecNumber evidence="2 9">6.1.1.19</ecNumber>
    </recommendedName>
</protein>
<dbReference type="Gene3D" id="3.30.1360.70">
    <property type="entry name" value="Arginyl tRNA synthetase N-terminal domain"/>
    <property type="match status" value="1"/>
</dbReference>
<dbReference type="AlphaFoldDB" id="A0A2H0WYL1"/>
<dbReference type="InterPro" id="IPR009080">
    <property type="entry name" value="tRNAsynth_Ia_anticodon-bd"/>
</dbReference>
<evidence type="ECO:0000256" key="4">
    <source>
        <dbReference type="ARBA" id="ARBA00022741"/>
    </source>
</evidence>
<evidence type="ECO:0000256" key="6">
    <source>
        <dbReference type="ARBA" id="ARBA00022917"/>
    </source>
</evidence>
<dbReference type="GO" id="GO:0006420">
    <property type="term" value="P:arginyl-tRNA aminoacylation"/>
    <property type="evidence" value="ECO:0007669"/>
    <property type="project" value="UniProtKB-UniRule"/>
</dbReference>
<evidence type="ECO:0000256" key="5">
    <source>
        <dbReference type="ARBA" id="ARBA00022840"/>
    </source>
</evidence>
<dbReference type="Pfam" id="PF03485">
    <property type="entry name" value="Arg_tRNA_synt_N"/>
    <property type="match status" value="1"/>
</dbReference>
<sequence length="579" mass="64534">MKMIREVVEQAVGALGLPVVAFSVEHPREESHGDYSTNVAMVVGDGSPRELAEKIVSQWLMVNGQWLKIIDKIEVAGPGFINFYLKNEFFLEETQKAMEPGYGKSETLKGKKVMVEYTDPNPFKEMHIGHLMSNTIGESLARLQEACGAEVKRACYQGDVGLHVAKSIWGMQALKMKLNDLQGLALQERQKMMGQAYAYGASKYEEGPPAGEAGETAKAEMQSLNKQIYEGLSGRTQGSAPTGLMEMYHEGRKWSLEYFETIYQRLGTKFDEYFFESEAGPVGLEVVIEGLDKGVLEIGEEGAVVYRGEKDGLHTRVFRNKIGLPTYEAKDLGLAKTKWGRYKYDYSYNVTGNEITEYFKVVLKVMEQLYPELRAKTTHIPHGMMKLTTGKMSSRTGKVVTGESLLNELKETVLAKMGTRDIKDPEKIADQVAVAALKYTVLKQAVGGDIVYEPEKMTNLEGDTGPYLQYTYVRAMSVLKKTNTLRVDLSHAQGINPSAQELAILRWIYRYPEEVAEAGEKMAPHLVASYLYELASRFNSFYNAQKIGDDQARLALTCATAKILESGLGLLGIQAPEEM</sequence>
<dbReference type="SUPFAM" id="SSF55190">
    <property type="entry name" value="Arginyl-tRNA synthetase (ArgRS), N-terminal 'additional' domain"/>
    <property type="match status" value="1"/>
</dbReference>
<evidence type="ECO:0000256" key="10">
    <source>
        <dbReference type="RuleBase" id="RU363038"/>
    </source>
</evidence>
<dbReference type="Proteomes" id="UP000229574">
    <property type="component" value="Unassembled WGS sequence"/>
</dbReference>
<accession>A0A2H0WYL1</accession>
<dbReference type="Gene3D" id="1.10.730.10">
    <property type="entry name" value="Isoleucyl-tRNA Synthetase, Domain 1"/>
    <property type="match status" value="1"/>
</dbReference>
<dbReference type="GO" id="GO:0005524">
    <property type="term" value="F:ATP binding"/>
    <property type="evidence" value="ECO:0007669"/>
    <property type="project" value="UniProtKB-KW"/>
</dbReference>
<dbReference type="GO" id="GO:0004814">
    <property type="term" value="F:arginine-tRNA ligase activity"/>
    <property type="evidence" value="ECO:0007669"/>
    <property type="project" value="UniProtKB-UniRule"/>
</dbReference>
<dbReference type="PANTHER" id="PTHR11956">
    <property type="entry name" value="ARGINYL-TRNA SYNTHETASE"/>
    <property type="match status" value="1"/>
</dbReference>
<dbReference type="InterPro" id="IPR014729">
    <property type="entry name" value="Rossmann-like_a/b/a_fold"/>
</dbReference>
<dbReference type="PANTHER" id="PTHR11956:SF5">
    <property type="entry name" value="ARGININE--TRNA LIGASE, CYTOPLASMIC"/>
    <property type="match status" value="1"/>
</dbReference>
<evidence type="ECO:0000313" key="13">
    <source>
        <dbReference type="EMBL" id="PIS17766.1"/>
    </source>
</evidence>
<keyword evidence="7 10" id="KW-0030">Aminoacyl-tRNA synthetase</keyword>
<dbReference type="SUPFAM" id="SSF52374">
    <property type="entry name" value="Nucleotidylyl transferase"/>
    <property type="match status" value="1"/>
</dbReference>